<proteinExistence type="inferred from homology"/>
<dbReference type="GO" id="GO:0005886">
    <property type="term" value="C:plasma membrane"/>
    <property type="evidence" value="ECO:0007669"/>
    <property type="project" value="TreeGrafter"/>
</dbReference>
<dbReference type="EMBL" id="GEBQ01031112">
    <property type="protein sequence ID" value="JAT08865.1"/>
    <property type="molecule type" value="Transcribed_RNA"/>
</dbReference>
<feature type="region of interest" description="Disordered" evidence="2">
    <location>
        <begin position="444"/>
        <end position="498"/>
    </location>
</feature>
<feature type="compositionally biased region" description="Low complexity" evidence="2">
    <location>
        <begin position="359"/>
        <end position="371"/>
    </location>
</feature>
<evidence type="ECO:0000256" key="2">
    <source>
        <dbReference type="SAM" id="MobiDB-lite"/>
    </source>
</evidence>
<sequence length="498" mass="55182">MNTLFLRKSGKLRNKVFIYRGLEYERIEAFTQRLLTEFPSAQIMAKNSPPSHGVMHSDVQYIQICNVKPLPDSGPPQDEPVLAPVPFKVARFYQVNQVSRFQLDRPVHKPPIDKENEFKSLWLERTLLEISSPLPGILRWFEVIHTSVEEVPPVQFACETVHNANSKLNQLVSTYIAEPKRNVNPLSMRLQGIVDANVMGGIAKYQEAFFTPEFMRSCPTSANHVQRLYSLIVEQVNILASGLVVHGQLAPPEVQPLHRRLQDRLDQLKVSIKRPMDSIVNTPLPPLPSAEQYCNTVGYSHFSAQEDDIYSKPVELMAETLDGRDSPPPAIPLRPRSTGAGCGTSNGEVGGKRSGPGHQRSLSRVQSQRLSDGGDSGPTEEAPPLPPRTTPDKRNSGEVPPAPPKRLACRKDSEGADSCSLLRDSGYSENLNNLSGYEEWVLPPAVSPRTQGPPLPPPIPPKAPLHNEDSPQVTTVNRSSVENYSVPRLQNIDPDDTP</sequence>
<dbReference type="Gene3D" id="1.20.58.740">
    <property type="match status" value="1"/>
</dbReference>
<dbReference type="PROSITE" id="PS51651">
    <property type="entry name" value="DOCKER"/>
    <property type="match status" value="1"/>
</dbReference>
<comment type="similarity">
    <text evidence="1">Belongs to the DOCK family.</text>
</comment>
<dbReference type="PANTHER" id="PTHR45653:SF12">
    <property type="entry name" value="SPONGE, ISOFORM E"/>
    <property type="match status" value="1"/>
</dbReference>
<feature type="compositionally biased region" description="Pro residues" evidence="2">
    <location>
        <begin position="451"/>
        <end position="463"/>
    </location>
</feature>
<evidence type="ECO:0000313" key="4">
    <source>
        <dbReference type="EMBL" id="JAT08865.1"/>
    </source>
</evidence>
<organism evidence="4">
    <name type="scientific">Graphocephala atropunctata</name>
    <dbReference type="NCBI Taxonomy" id="36148"/>
    <lineage>
        <taxon>Eukaryota</taxon>
        <taxon>Metazoa</taxon>
        <taxon>Ecdysozoa</taxon>
        <taxon>Arthropoda</taxon>
        <taxon>Hexapoda</taxon>
        <taxon>Insecta</taxon>
        <taxon>Pterygota</taxon>
        <taxon>Neoptera</taxon>
        <taxon>Paraneoptera</taxon>
        <taxon>Hemiptera</taxon>
        <taxon>Auchenorrhyncha</taxon>
        <taxon>Membracoidea</taxon>
        <taxon>Cicadellidae</taxon>
        <taxon>Cicadellinae</taxon>
        <taxon>Cicadellini</taxon>
        <taxon>Graphocephala</taxon>
    </lineage>
</organism>
<feature type="compositionally biased region" description="Gly residues" evidence="2">
    <location>
        <begin position="340"/>
        <end position="354"/>
    </location>
</feature>
<feature type="region of interest" description="Disordered" evidence="2">
    <location>
        <begin position="320"/>
        <end position="431"/>
    </location>
</feature>
<dbReference type="GO" id="GO:0005085">
    <property type="term" value="F:guanyl-nucleotide exchange factor activity"/>
    <property type="evidence" value="ECO:0007669"/>
    <property type="project" value="InterPro"/>
</dbReference>
<protein>
    <recommendedName>
        <fullName evidence="3">DOCKER domain-containing protein</fullName>
    </recommendedName>
</protein>
<dbReference type="InterPro" id="IPR026791">
    <property type="entry name" value="DOCK"/>
</dbReference>
<dbReference type="InterPro" id="IPR027357">
    <property type="entry name" value="DOCKER_dom"/>
</dbReference>
<name>A0A1B6KBS2_9HEMI</name>
<dbReference type="InterPro" id="IPR043162">
    <property type="entry name" value="DOCK_C_lobe_C"/>
</dbReference>
<dbReference type="Pfam" id="PF20422">
    <property type="entry name" value="DHR-2_Lobe_B"/>
    <property type="match status" value="1"/>
</dbReference>
<dbReference type="InterPro" id="IPR046773">
    <property type="entry name" value="DOCKER_Lobe_C"/>
</dbReference>
<reference evidence="4" key="1">
    <citation type="submission" date="2015-11" db="EMBL/GenBank/DDBJ databases">
        <title>De novo transcriptome assembly of four potential Pierce s Disease insect vectors from Arizona vineyards.</title>
        <authorList>
            <person name="Tassone E.E."/>
        </authorList>
    </citation>
    <scope>NUCLEOTIDE SEQUENCE</scope>
</reference>
<dbReference type="GO" id="GO:0007264">
    <property type="term" value="P:small GTPase-mediated signal transduction"/>
    <property type="evidence" value="ECO:0007669"/>
    <property type="project" value="InterPro"/>
</dbReference>
<dbReference type="GO" id="GO:0005737">
    <property type="term" value="C:cytoplasm"/>
    <property type="evidence" value="ECO:0007669"/>
    <property type="project" value="TreeGrafter"/>
</dbReference>
<dbReference type="PANTHER" id="PTHR45653">
    <property type="entry name" value="DEDICATOR OF CYTOKINESIS"/>
    <property type="match status" value="1"/>
</dbReference>
<evidence type="ECO:0000259" key="3">
    <source>
        <dbReference type="PROSITE" id="PS51651"/>
    </source>
</evidence>
<feature type="compositionally biased region" description="Polar residues" evidence="2">
    <location>
        <begin position="470"/>
        <end position="483"/>
    </location>
</feature>
<dbReference type="Pfam" id="PF20421">
    <property type="entry name" value="DHR-2_Lobe_C"/>
    <property type="match status" value="1"/>
</dbReference>
<evidence type="ECO:0000256" key="1">
    <source>
        <dbReference type="PROSITE-ProRule" id="PRU00984"/>
    </source>
</evidence>
<dbReference type="InterPro" id="IPR046770">
    <property type="entry name" value="DOCKER_Lobe_B"/>
</dbReference>
<gene>
    <name evidence="4" type="ORF">g.27569</name>
</gene>
<dbReference type="AlphaFoldDB" id="A0A1B6KBS2"/>
<feature type="domain" description="DOCKER" evidence="3">
    <location>
        <begin position="1"/>
        <end position="281"/>
    </location>
</feature>
<dbReference type="GO" id="GO:0031267">
    <property type="term" value="F:small GTPase binding"/>
    <property type="evidence" value="ECO:0007669"/>
    <property type="project" value="TreeGrafter"/>
</dbReference>
<accession>A0A1B6KBS2</accession>